<dbReference type="Proteomes" id="UP000031364">
    <property type="component" value="Unassembled WGS sequence"/>
</dbReference>
<sequence length="80" mass="8626">MAARDRGPVSGPESRTIVVRAWRDRGRLIIRVLAGSAEPDSAREWVFADIDASLARVATLLAELGDDRAPGQTAPGETKR</sequence>
<gene>
    <name evidence="1" type="ORF">FG87_09750</name>
</gene>
<evidence type="ECO:0008006" key="3">
    <source>
        <dbReference type="Google" id="ProtNLM"/>
    </source>
</evidence>
<keyword evidence="2" id="KW-1185">Reference proteome</keyword>
<accession>A0ABR4ZJB9</accession>
<reference evidence="1 2" key="1">
    <citation type="journal article" date="2014" name="Int. J. Syst. Evol. Microbiol.">
        <title>Nocardia vulneris sp. nov., isolated from wounds of human patients in North America.</title>
        <authorList>
            <person name="Lasker B.A."/>
            <person name="Bell M."/>
            <person name="Klenk H.P."/>
            <person name="Sproer C."/>
            <person name="Schumann C."/>
            <person name="Schumann P."/>
            <person name="Brown J.M."/>
        </authorList>
    </citation>
    <scope>NUCLEOTIDE SEQUENCE [LARGE SCALE GENOMIC DNA]</scope>
    <source>
        <strain evidence="1 2">W9851</strain>
    </source>
</reference>
<evidence type="ECO:0000313" key="1">
    <source>
        <dbReference type="EMBL" id="KIA65162.1"/>
    </source>
</evidence>
<comment type="caution">
    <text evidence="1">The sequence shown here is derived from an EMBL/GenBank/DDBJ whole genome shotgun (WGS) entry which is preliminary data.</text>
</comment>
<name>A0ABR4ZJB9_9NOCA</name>
<protein>
    <recommendedName>
        <fullName evidence="3">MarR family transcriptional regulator</fullName>
    </recommendedName>
</protein>
<organism evidence="1 2">
    <name type="scientific">Nocardia vulneris</name>
    <dbReference type="NCBI Taxonomy" id="1141657"/>
    <lineage>
        <taxon>Bacteria</taxon>
        <taxon>Bacillati</taxon>
        <taxon>Actinomycetota</taxon>
        <taxon>Actinomycetes</taxon>
        <taxon>Mycobacteriales</taxon>
        <taxon>Nocardiaceae</taxon>
        <taxon>Nocardia</taxon>
    </lineage>
</organism>
<dbReference type="EMBL" id="JNFP01000009">
    <property type="protein sequence ID" value="KIA65162.1"/>
    <property type="molecule type" value="Genomic_DNA"/>
</dbReference>
<evidence type="ECO:0000313" key="2">
    <source>
        <dbReference type="Proteomes" id="UP000031364"/>
    </source>
</evidence>
<proteinExistence type="predicted"/>